<feature type="region of interest" description="Disordered" evidence="1">
    <location>
        <begin position="62"/>
        <end position="90"/>
    </location>
</feature>
<evidence type="ECO:0000256" key="1">
    <source>
        <dbReference type="SAM" id="MobiDB-lite"/>
    </source>
</evidence>
<evidence type="ECO:0000313" key="3">
    <source>
        <dbReference type="Proteomes" id="UP000257109"/>
    </source>
</evidence>
<sequence>MATNNNQFQENVYATIQDFQTQIGQLATTMNQLQSKGDTPKALQEMLKGFFSNVLYGTPNLSGPIEISSPKKVRAQKGQETRQEGPSTWP</sequence>
<name>A0A371GF59_MUCPR</name>
<protein>
    <submittedName>
        <fullName evidence="2">Uncharacterized protein</fullName>
    </submittedName>
</protein>
<gene>
    <name evidence="2" type="ORF">CR513_29149</name>
</gene>
<feature type="non-terminal residue" evidence="2">
    <location>
        <position position="1"/>
    </location>
</feature>
<accession>A0A371GF59</accession>
<proteinExistence type="predicted"/>
<comment type="caution">
    <text evidence="2">The sequence shown here is derived from an EMBL/GenBank/DDBJ whole genome shotgun (WGS) entry which is preliminary data.</text>
</comment>
<dbReference type="EMBL" id="QJKJ01005752">
    <property type="protein sequence ID" value="RDX89156.1"/>
    <property type="molecule type" value="Genomic_DNA"/>
</dbReference>
<evidence type="ECO:0000313" key="2">
    <source>
        <dbReference type="EMBL" id="RDX89156.1"/>
    </source>
</evidence>
<dbReference type="AlphaFoldDB" id="A0A371GF59"/>
<organism evidence="2 3">
    <name type="scientific">Mucuna pruriens</name>
    <name type="common">Velvet bean</name>
    <name type="synonym">Dolichos pruriens</name>
    <dbReference type="NCBI Taxonomy" id="157652"/>
    <lineage>
        <taxon>Eukaryota</taxon>
        <taxon>Viridiplantae</taxon>
        <taxon>Streptophyta</taxon>
        <taxon>Embryophyta</taxon>
        <taxon>Tracheophyta</taxon>
        <taxon>Spermatophyta</taxon>
        <taxon>Magnoliopsida</taxon>
        <taxon>eudicotyledons</taxon>
        <taxon>Gunneridae</taxon>
        <taxon>Pentapetalae</taxon>
        <taxon>rosids</taxon>
        <taxon>fabids</taxon>
        <taxon>Fabales</taxon>
        <taxon>Fabaceae</taxon>
        <taxon>Papilionoideae</taxon>
        <taxon>50 kb inversion clade</taxon>
        <taxon>NPAAA clade</taxon>
        <taxon>indigoferoid/millettioid clade</taxon>
        <taxon>Phaseoleae</taxon>
        <taxon>Mucuna</taxon>
    </lineage>
</organism>
<reference evidence="2" key="1">
    <citation type="submission" date="2018-05" db="EMBL/GenBank/DDBJ databases">
        <title>Draft genome of Mucuna pruriens seed.</title>
        <authorList>
            <person name="Nnadi N.E."/>
            <person name="Vos R."/>
            <person name="Hasami M.H."/>
            <person name="Devisetty U.K."/>
            <person name="Aguiy J.C."/>
        </authorList>
    </citation>
    <scope>NUCLEOTIDE SEQUENCE [LARGE SCALE GENOMIC DNA]</scope>
    <source>
        <strain evidence="2">JCA_2017</strain>
    </source>
</reference>
<dbReference type="OrthoDB" id="1751104at2759"/>
<dbReference type="Proteomes" id="UP000257109">
    <property type="component" value="Unassembled WGS sequence"/>
</dbReference>
<keyword evidence="3" id="KW-1185">Reference proteome</keyword>